<dbReference type="AlphaFoldDB" id="A0A6L2J6D2"/>
<keyword evidence="2" id="KW-0479">Metal-binding</keyword>
<dbReference type="PANTHER" id="PTHR12143">
    <property type="entry name" value="PEPTIDE N-GLYCANASE PNGASE -RELATED"/>
    <property type="match status" value="1"/>
</dbReference>
<dbReference type="InterPro" id="IPR050883">
    <property type="entry name" value="PNGase"/>
</dbReference>
<accession>A0A6L2J6D2</accession>
<gene>
    <name evidence="5" type="ORF">Tci_004198</name>
</gene>
<dbReference type="GO" id="GO:0005634">
    <property type="term" value="C:nucleus"/>
    <property type="evidence" value="ECO:0007669"/>
    <property type="project" value="TreeGrafter"/>
</dbReference>
<comment type="similarity">
    <text evidence="1">Belongs to the transglutaminase-like superfamily. PNGase family.</text>
</comment>
<feature type="domain" description="Transglutaminase-like" evidence="4">
    <location>
        <begin position="232"/>
        <end position="299"/>
    </location>
</feature>
<dbReference type="InterPro" id="IPR029071">
    <property type="entry name" value="Ubiquitin-like_domsf"/>
</dbReference>
<dbReference type="GO" id="GO:0000224">
    <property type="term" value="F:peptide-N4-(N-acetyl-beta-glucosaminyl)asparagine amidase activity"/>
    <property type="evidence" value="ECO:0007669"/>
    <property type="project" value="TreeGrafter"/>
</dbReference>
<comment type="caution">
    <text evidence="5">The sequence shown here is derived from an EMBL/GenBank/DDBJ whole genome shotgun (WGS) entry which is preliminary data.</text>
</comment>
<protein>
    <submittedName>
        <fullName evidence="5">Peptide-N(4)-(N-acetyl-beta-glucosaminyl) asparagine amidase isoform X1</fullName>
    </submittedName>
</protein>
<dbReference type="Gene3D" id="3.10.620.30">
    <property type="match status" value="2"/>
</dbReference>
<organism evidence="5">
    <name type="scientific">Tanacetum cinerariifolium</name>
    <name type="common">Dalmatian daisy</name>
    <name type="synonym">Chrysanthemum cinerariifolium</name>
    <dbReference type="NCBI Taxonomy" id="118510"/>
    <lineage>
        <taxon>Eukaryota</taxon>
        <taxon>Viridiplantae</taxon>
        <taxon>Streptophyta</taxon>
        <taxon>Embryophyta</taxon>
        <taxon>Tracheophyta</taxon>
        <taxon>Spermatophyta</taxon>
        <taxon>Magnoliopsida</taxon>
        <taxon>eudicotyledons</taxon>
        <taxon>Gunneridae</taxon>
        <taxon>Pentapetalae</taxon>
        <taxon>asterids</taxon>
        <taxon>campanulids</taxon>
        <taxon>Asterales</taxon>
        <taxon>Asteraceae</taxon>
        <taxon>Asteroideae</taxon>
        <taxon>Anthemideae</taxon>
        <taxon>Anthemidinae</taxon>
        <taxon>Tanacetum</taxon>
    </lineage>
</organism>
<evidence type="ECO:0000313" key="5">
    <source>
        <dbReference type="EMBL" id="GEU32220.1"/>
    </source>
</evidence>
<dbReference type="Gene3D" id="3.10.20.90">
    <property type="entry name" value="Phosphatidylinositol 3-kinase Catalytic Subunit, Chain A, domain 1"/>
    <property type="match status" value="1"/>
</dbReference>
<evidence type="ECO:0000259" key="4">
    <source>
        <dbReference type="SMART" id="SM00460"/>
    </source>
</evidence>
<dbReference type="GO" id="GO:0006516">
    <property type="term" value="P:glycoprotein catabolic process"/>
    <property type="evidence" value="ECO:0007669"/>
    <property type="project" value="TreeGrafter"/>
</dbReference>
<dbReference type="SMART" id="SM00460">
    <property type="entry name" value="TGc"/>
    <property type="match status" value="1"/>
</dbReference>
<sequence>MVVKKLRVHHENSELKVEYETEDGLEVLKFQLFSLTQVPPDEQKILGGEDDRLISHDSDLLSQNLLRLIHIHHKSDEEFARMLQAEEALMLQQQLLAVSADNDQFQHRLGPYVNQILMYEDPHRQEAARRTLHVEKLEEKALVALAKDGNFNPSKSELDHAFLLQLLFWFKQTFKWVNSPSCEGCGNETSNRGMGVANSSETAYGASRVELYGCNVCSRTTRFPRYNDPLKLLETKKGRCGEWANCFSLYCRSFGYETRLVVFADSKLRDLPIYSFWQFLRHSLAKCWAIRVLPICPTKFNANEISCRARLKDSSNLDRCNNNVDCKRFNISVTLVNPSSKLFAFIPSYEDSNFL</sequence>
<reference evidence="5" key="1">
    <citation type="journal article" date="2019" name="Sci. Rep.">
        <title>Draft genome of Tanacetum cinerariifolium, the natural source of mosquito coil.</title>
        <authorList>
            <person name="Yamashiro T."/>
            <person name="Shiraishi A."/>
            <person name="Satake H."/>
            <person name="Nakayama K."/>
        </authorList>
    </citation>
    <scope>NUCLEOTIDE SEQUENCE</scope>
</reference>
<dbReference type="InterPro" id="IPR038765">
    <property type="entry name" value="Papain-like_cys_pep_sf"/>
</dbReference>
<dbReference type="Pfam" id="PF01841">
    <property type="entry name" value="Transglut_core"/>
    <property type="match status" value="1"/>
</dbReference>
<name>A0A6L2J6D2_TANCI</name>
<proteinExistence type="inferred from homology"/>
<dbReference type="GO" id="GO:0005829">
    <property type="term" value="C:cytosol"/>
    <property type="evidence" value="ECO:0007669"/>
    <property type="project" value="TreeGrafter"/>
</dbReference>
<dbReference type="GO" id="GO:0046872">
    <property type="term" value="F:metal ion binding"/>
    <property type="evidence" value="ECO:0007669"/>
    <property type="project" value="UniProtKB-KW"/>
</dbReference>
<dbReference type="InterPro" id="IPR002931">
    <property type="entry name" value="Transglutaminase-like"/>
</dbReference>
<dbReference type="SUPFAM" id="SSF54001">
    <property type="entry name" value="Cysteine proteinases"/>
    <property type="match status" value="1"/>
</dbReference>
<dbReference type="SUPFAM" id="SSF54236">
    <property type="entry name" value="Ubiquitin-like"/>
    <property type="match status" value="1"/>
</dbReference>
<evidence type="ECO:0000256" key="1">
    <source>
        <dbReference type="ARBA" id="ARBA00009390"/>
    </source>
</evidence>
<dbReference type="FunFam" id="2.20.25.10:FF:000011">
    <property type="entry name" value="peptide-N(4)-(N-acetyl-beta- glucosaminyl)asparagine amidase"/>
    <property type="match status" value="1"/>
</dbReference>
<dbReference type="EMBL" id="BKCJ010000332">
    <property type="protein sequence ID" value="GEU32220.1"/>
    <property type="molecule type" value="Genomic_DNA"/>
</dbReference>
<evidence type="ECO:0000256" key="2">
    <source>
        <dbReference type="ARBA" id="ARBA00022723"/>
    </source>
</evidence>
<dbReference type="PANTHER" id="PTHR12143:SF19">
    <property type="entry name" value="PEPTIDE-N(4)-(N-ACETYL-BETA-GLUCOSAMINYL)ASPARAGINE AMIDASE"/>
    <property type="match status" value="1"/>
</dbReference>
<keyword evidence="3" id="KW-0862">Zinc</keyword>
<evidence type="ECO:0000256" key="3">
    <source>
        <dbReference type="ARBA" id="ARBA00022833"/>
    </source>
</evidence>